<comment type="caution">
    <text evidence="1">The sequence shown here is derived from an EMBL/GenBank/DDBJ whole genome shotgun (WGS) entry which is preliminary data.</text>
</comment>
<evidence type="ECO:0000313" key="2">
    <source>
        <dbReference type="Proteomes" id="UP000020406"/>
    </source>
</evidence>
<sequence>MTLSVIQKVYLLQINQQSEIYLGNRLEKSVYRQATRSNMLSNISAQDISNRIHRFQTFGIQA</sequence>
<dbReference type="EMBL" id="JDSQ01000007">
    <property type="protein sequence ID" value="EWS78475.1"/>
    <property type="molecule type" value="Genomic_DNA"/>
</dbReference>
<reference evidence="1 2" key="1">
    <citation type="journal article" date="2014" name="Genome Announc.">
        <title>Draft Genome Sequence of Xylella fastidiosa Pear Leaf Scorch Strain in Taiwan.</title>
        <authorList>
            <person name="Su C.C."/>
            <person name="Deng W.L."/>
            <person name="Jan F.J."/>
            <person name="Chang C.J."/>
            <person name="Huang H."/>
            <person name="Chen J."/>
        </authorList>
    </citation>
    <scope>NUCLEOTIDE SEQUENCE [LARGE SCALE GENOMIC DNA]</scope>
    <source>
        <strain evidence="1 2">PLS229</strain>
    </source>
</reference>
<evidence type="ECO:0000313" key="1">
    <source>
        <dbReference type="EMBL" id="EWS78475.1"/>
    </source>
</evidence>
<gene>
    <name evidence="1" type="ORF">AF72_05225</name>
</gene>
<protein>
    <submittedName>
        <fullName evidence="1">Uncharacterized protein</fullName>
    </submittedName>
</protein>
<name>Z9JJ98_9GAMM</name>
<dbReference type="PATRIC" id="fig|1444770.3.peg.1251"/>
<organism evidence="1 2">
    <name type="scientific">Xylella taiwanensis</name>
    <dbReference type="NCBI Taxonomy" id="1444770"/>
    <lineage>
        <taxon>Bacteria</taxon>
        <taxon>Pseudomonadati</taxon>
        <taxon>Pseudomonadota</taxon>
        <taxon>Gammaproteobacteria</taxon>
        <taxon>Lysobacterales</taxon>
        <taxon>Lysobacteraceae</taxon>
        <taxon>Xylella</taxon>
    </lineage>
</organism>
<accession>Z9JJ98</accession>
<proteinExistence type="predicted"/>
<dbReference type="Proteomes" id="UP000020406">
    <property type="component" value="Unassembled WGS sequence"/>
</dbReference>
<dbReference type="KEGG" id="xtw:AB672_02540"/>
<dbReference type="AlphaFoldDB" id="Z9JJ98"/>